<dbReference type="EMBL" id="CP011454">
    <property type="protein sequence ID" value="AMW06476.1"/>
    <property type="molecule type" value="Genomic_DNA"/>
</dbReference>
<dbReference type="SUPFAM" id="SSF56784">
    <property type="entry name" value="HAD-like"/>
    <property type="match status" value="1"/>
</dbReference>
<organism evidence="1 2">
    <name type="scientific">Gemmatimonas phototrophica</name>
    <dbReference type="NCBI Taxonomy" id="1379270"/>
    <lineage>
        <taxon>Bacteria</taxon>
        <taxon>Pseudomonadati</taxon>
        <taxon>Gemmatimonadota</taxon>
        <taxon>Gemmatimonadia</taxon>
        <taxon>Gemmatimonadales</taxon>
        <taxon>Gemmatimonadaceae</taxon>
        <taxon>Gemmatimonas</taxon>
    </lineage>
</organism>
<reference evidence="1 2" key="2">
    <citation type="journal article" date="2016" name="Environ. Microbiol. Rep.">
        <title>Metagenomic evidence for the presence of phototrophic Gemmatimonadetes bacteria in diverse environments.</title>
        <authorList>
            <person name="Zeng Y."/>
            <person name="Baumbach J."/>
            <person name="Barbosa E.G."/>
            <person name="Azevedo V."/>
            <person name="Zhang C."/>
            <person name="Koblizek M."/>
        </authorList>
    </citation>
    <scope>NUCLEOTIDE SEQUENCE [LARGE SCALE GENOMIC DNA]</scope>
    <source>
        <strain evidence="1 2">AP64</strain>
    </source>
</reference>
<dbReference type="eggNOG" id="COG0561">
    <property type="taxonomic scope" value="Bacteria"/>
</dbReference>
<evidence type="ECO:0000313" key="1">
    <source>
        <dbReference type="EMBL" id="AMW06476.1"/>
    </source>
</evidence>
<dbReference type="Gene3D" id="3.40.50.1000">
    <property type="entry name" value="HAD superfamily/HAD-like"/>
    <property type="match status" value="1"/>
</dbReference>
<evidence type="ECO:0008006" key="3">
    <source>
        <dbReference type="Google" id="ProtNLM"/>
    </source>
</evidence>
<dbReference type="NCBIfam" id="TIGR00099">
    <property type="entry name" value="Cof-subfamily"/>
    <property type="match status" value="1"/>
</dbReference>
<dbReference type="GO" id="GO:0005829">
    <property type="term" value="C:cytosol"/>
    <property type="evidence" value="ECO:0007669"/>
    <property type="project" value="TreeGrafter"/>
</dbReference>
<dbReference type="InterPro" id="IPR023214">
    <property type="entry name" value="HAD_sf"/>
</dbReference>
<dbReference type="InterPro" id="IPR000150">
    <property type="entry name" value="Cof"/>
</dbReference>
<dbReference type="PANTHER" id="PTHR10000">
    <property type="entry name" value="PHOSPHOSERINE PHOSPHATASE"/>
    <property type="match status" value="1"/>
</dbReference>
<dbReference type="PROSITE" id="PS01229">
    <property type="entry name" value="COF_2"/>
    <property type="match status" value="1"/>
</dbReference>
<dbReference type="KEGG" id="gph:GEMMAAP_01915"/>
<evidence type="ECO:0000313" key="2">
    <source>
        <dbReference type="Proteomes" id="UP000076404"/>
    </source>
</evidence>
<dbReference type="AlphaFoldDB" id="A0A143BN36"/>
<dbReference type="PANTHER" id="PTHR10000:SF8">
    <property type="entry name" value="HAD SUPERFAMILY HYDROLASE-LIKE, TYPE 3"/>
    <property type="match status" value="1"/>
</dbReference>
<accession>A0A143BN36</accession>
<name>A0A143BN36_9BACT</name>
<dbReference type="InterPro" id="IPR006379">
    <property type="entry name" value="HAD-SF_hydro_IIB"/>
</dbReference>
<dbReference type="NCBIfam" id="TIGR01484">
    <property type="entry name" value="HAD-SF-IIB"/>
    <property type="match status" value="1"/>
</dbReference>
<dbReference type="GO" id="GO:0000287">
    <property type="term" value="F:magnesium ion binding"/>
    <property type="evidence" value="ECO:0007669"/>
    <property type="project" value="TreeGrafter"/>
</dbReference>
<keyword evidence="2" id="KW-1185">Reference proteome</keyword>
<protein>
    <recommendedName>
        <fullName evidence="3">Hydrolase</fullName>
    </recommendedName>
</protein>
<sequence>MVCLDVDGTMLGESGTVRDAVWHAVEMARSAGIQLTMCSGRPGFGVTRELAQRVNATGWHCFQNGASIVRLHDGHSQSAVLDDDIIKMLIARAREKNRLLELYTDSQYVTESETRVARVHAEVLGLPYAPQPYESLSPPIVRAQWIVAHHELDALVAEPHDGLEISPAMGPALPDQVFVNLTRRGVDKGYALRVIAAEYGVALDEVMYVGDGLNDTPALGIVGWPVAMGNAEPVAKALAKHIVADVESDGVAEALEMAVASRS</sequence>
<dbReference type="Gene3D" id="3.30.1240.10">
    <property type="match status" value="1"/>
</dbReference>
<dbReference type="Proteomes" id="UP000076404">
    <property type="component" value="Chromosome"/>
</dbReference>
<reference evidence="1 2" key="1">
    <citation type="journal article" date="2014" name="Proc. Natl. Acad. Sci. U.S.A.">
        <title>Functional type 2 photosynthetic reaction centers found in the rare bacterial phylum Gemmatimonadetes.</title>
        <authorList>
            <person name="Zeng Y."/>
            <person name="Feng F."/>
            <person name="Medova H."/>
            <person name="Dean J."/>
            <person name="Koblizek M."/>
        </authorList>
    </citation>
    <scope>NUCLEOTIDE SEQUENCE [LARGE SCALE GENOMIC DNA]</scope>
    <source>
        <strain evidence="1 2">AP64</strain>
    </source>
</reference>
<dbReference type="STRING" id="1379270.GEMMAAP_01915"/>
<dbReference type="GO" id="GO:0016791">
    <property type="term" value="F:phosphatase activity"/>
    <property type="evidence" value="ECO:0007669"/>
    <property type="project" value="TreeGrafter"/>
</dbReference>
<proteinExistence type="predicted"/>
<dbReference type="InterPro" id="IPR036412">
    <property type="entry name" value="HAD-like_sf"/>
</dbReference>
<gene>
    <name evidence="1" type="ORF">GEMMAAP_01915</name>
</gene>
<dbReference type="Pfam" id="PF08282">
    <property type="entry name" value="Hydrolase_3"/>
    <property type="match status" value="1"/>
</dbReference>